<gene>
    <name evidence="6" type="ORF">CTOB1V02_LOCUS743</name>
</gene>
<dbReference type="SMART" id="SM00180">
    <property type="entry name" value="EGF_Lam"/>
    <property type="match status" value="1"/>
</dbReference>
<feature type="compositionally biased region" description="Low complexity" evidence="4">
    <location>
        <begin position="152"/>
        <end position="176"/>
    </location>
</feature>
<dbReference type="Pfam" id="PF00053">
    <property type="entry name" value="EGF_laminin"/>
    <property type="match status" value="1"/>
</dbReference>
<dbReference type="OrthoDB" id="430826at2759"/>
<dbReference type="GO" id="GO:0009887">
    <property type="term" value="P:animal organ morphogenesis"/>
    <property type="evidence" value="ECO:0007669"/>
    <property type="project" value="TreeGrafter"/>
</dbReference>
<keyword evidence="1 3" id="KW-1015">Disulfide bond</keyword>
<evidence type="ECO:0000256" key="5">
    <source>
        <dbReference type="SAM" id="SignalP"/>
    </source>
</evidence>
<dbReference type="PANTHER" id="PTHR10574">
    <property type="entry name" value="NETRIN/LAMININ-RELATED"/>
    <property type="match status" value="1"/>
</dbReference>
<dbReference type="SMART" id="SM00136">
    <property type="entry name" value="LamNT"/>
    <property type="match status" value="1"/>
</dbReference>
<evidence type="ECO:0000313" key="6">
    <source>
        <dbReference type="EMBL" id="CAD7222744.1"/>
    </source>
</evidence>
<protein>
    <submittedName>
        <fullName evidence="6">Uncharacterized protein</fullName>
    </submittedName>
</protein>
<feature type="compositionally biased region" description="Polar residues" evidence="4">
    <location>
        <begin position="214"/>
        <end position="239"/>
    </location>
</feature>
<dbReference type="InterPro" id="IPR002049">
    <property type="entry name" value="LE_dom"/>
</dbReference>
<feature type="compositionally biased region" description="Low complexity" evidence="4">
    <location>
        <begin position="117"/>
        <end position="143"/>
    </location>
</feature>
<dbReference type="InterPro" id="IPR008211">
    <property type="entry name" value="Laminin_N"/>
</dbReference>
<reference evidence="6" key="1">
    <citation type="submission" date="2020-11" db="EMBL/GenBank/DDBJ databases">
        <authorList>
            <person name="Tran Van P."/>
        </authorList>
    </citation>
    <scope>NUCLEOTIDE SEQUENCE</scope>
</reference>
<dbReference type="GO" id="GO:0007411">
    <property type="term" value="P:axon guidance"/>
    <property type="evidence" value="ECO:0007669"/>
    <property type="project" value="TreeGrafter"/>
</dbReference>
<comment type="caution">
    <text evidence="3">Lacks conserved residue(s) required for the propagation of feature annotation.</text>
</comment>
<feature type="compositionally biased region" description="Low complexity" evidence="4">
    <location>
        <begin position="23"/>
        <end position="51"/>
    </location>
</feature>
<evidence type="ECO:0000256" key="2">
    <source>
        <dbReference type="ARBA" id="ARBA00023292"/>
    </source>
</evidence>
<accession>A0A7R8W0X4</accession>
<dbReference type="PANTHER" id="PTHR10574:SF435">
    <property type="entry name" value="LAMININ SUBUNIT GAMMA-1"/>
    <property type="match status" value="1"/>
</dbReference>
<feature type="disulfide bond" evidence="3">
    <location>
        <begin position="527"/>
        <end position="536"/>
    </location>
</feature>
<feature type="chain" id="PRO_5043769936" evidence="5">
    <location>
        <begin position="22"/>
        <end position="560"/>
    </location>
</feature>
<dbReference type="PROSITE" id="PS51117">
    <property type="entry name" value="LAMININ_NTER"/>
    <property type="match status" value="1"/>
</dbReference>
<dbReference type="PROSITE" id="PS50027">
    <property type="entry name" value="EGF_LAM_2"/>
    <property type="match status" value="1"/>
</dbReference>
<feature type="region of interest" description="Disordered" evidence="4">
    <location>
        <begin position="117"/>
        <end position="178"/>
    </location>
</feature>
<dbReference type="GO" id="GO:0005604">
    <property type="term" value="C:basement membrane"/>
    <property type="evidence" value="ECO:0007669"/>
    <property type="project" value="TreeGrafter"/>
</dbReference>
<dbReference type="EMBL" id="OB660100">
    <property type="protein sequence ID" value="CAD7222744.1"/>
    <property type="molecule type" value="Genomic_DNA"/>
</dbReference>
<dbReference type="InterPro" id="IPR050440">
    <property type="entry name" value="Laminin/Netrin_ECM"/>
</dbReference>
<keyword evidence="5" id="KW-0732">Signal</keyword>
<sequence>MDRLWTVLFLLLAVWLRTSPGQEDTTTVTTNDGVTTETSTMTTNTGTEAGTTSLDDITVTEESMTTVPESTTVPETVVGTGTAAVQTTGTETAAQAEGATIADTTIVTTLASDTGTTPAITDTTDGTESGTDGAVTTTETAETTVEETMKQTVPETTGPGPTVTKPSGTTMDTTVASDDDASETTAAAMEDVQGRAATAPPGFGKEAMITAAPRSSVTPPRFTLPSQIPTRGPSSCYNETTREPQHCQPPFKNVAYGVPIEATNTCGERYPVKICLDDGCSWCDARDPNSRHPAEHMTDADELSETGKPTFWASETMWQGVGIQVIQGKPGFFHFTEVINQVNLTLDFDTGTTPAITDTTDGTESGTDGAVTTTETAETTVEGKSFEVAYVRLKFHKPRPASFAIYKKEYEDSTWVPWQYYSAICRDQYGVIDQNIHNFDWDMRQIADYASDTAVYCTSDYSDIIPTSGGNVPFTTLEGRPSREHFEETPALQSREQALFCKCNGHADECEMLPDPDTGEWKLSCLCEHNTMGRDCEQCKPFHRNQPWRRANKESAYACE</sequence>
<keyword evidence="2 3" id="KW-0424">Laminin EGF-like domain</keyword>
<feature type="region of interest" description="Disordered" evidence="4">
    <location>
        <begin position="214"/>
        <end position="244"/>
    </location>
</feature>
<evidence type="ECO:0000256" key="4">
    <source>
        <dbReference type="SAM" id="MobiDB-lite"/>
    </source>
</evidence>
<dbReference type="SUPFAM" id="SSF57196">
    <property type="entry name" value="EGF/Laminin"/>
    <property type="match status" value="1"/>
</dbReference>
<feature type="signal peptide" evidence="5">
    <location>
        <begin position="1"/>
        <end position="21"/>
    </location>
</feature>
<dbReference type="CDD" id="cd00055">
    <property type="entry name" value="EGF_Lam"/>
    <property type="match status" value="1"/>
</dbReference>
<dbReference type="Gene3D" id="2.60.120.260">
    <property type="entry name" value="Galactose-binding domain-like"/>
    <property type="match status" value="1"/>
</dbReference>
<proteinExistence type="predicted"/>
<name>A0A7R8W0X4_9CRUS</name>
<evidence type="ECO:0000256" key="1">
    <source>
        <dbReference type="ARBA" id="ARBA00023157"/>
    </source>
</evidence>
<dbReference type="AlphaFoldDB" id="A0A7R8W0X4"/>
<dbReference type="GO" id="GO:0009888">
    <property type="term" value="P:tissue development"/>
    <property type="evidence" value="ECO:0007669"/>
    <property type="project" value="TreeGrafter"/>
</dbReference>
<feature type="non-terminal residue" evidence="6">
    <location>
        <position position="1"/>
    </location>
</feature>
<organism evidence="6">
    <name type="scientific">Cyprideis torosa</name>
    <dbReference type="NCBI Taxonomy" id="163714"/>
    <lineage>
        <taxon>Eukaryota</taxon>
        <taxon>Metazoa</taxon>
        <taxon>Ecdysozoa</taxon>
        <taxon>Arthropoda</taxon>
        <taxon>Crustacea</taxon>
        <taxon>Oligostraca</taxon>
        <taxon>Ostracoda</taxon>
        <taxon>Podocopa</taxon>
        <taxon>Podocopida</taxon>
        <taxon>Cytherocopina</taxon>
        <taxon>Cytheroidea</taxon>
        <taxon>Cytherideidae</taxon>
        <taxon>Cyprideis</taxon>
    </lineage>
</organism>
<dbReference type="Gene3D" id="2.170.300.10">
    <property type="entry name" value="Tie2 ligand-binding domain superfamily"/>
    <property type="match status" value="1"/>
</dbReference>
<dbReference type="Pfam" id="PF00055">
    <property type="entry name" value="Laminin_N"/>
    <property type="match status" value="2"/>
</dbReference>
<evidence type="ECO:0000256" key="3">
    <source>
        <dbReference type="PROSITE-ProRule" id="PRU00460"/>
    </source>
</evidence>
<feature type="region of interest" description="Disordered" evidence="4">
    <location>
        <begin position="22"/>
        <end position="51"/>
    </location>
</feature>